<feature type="compositionally biased region" description="Basic and acidic residues" evidence="5">
    <location>
        <begin position="458"/>
        <end position="499"/>
    </location>
</feature>
<dbReference type="STRING" id="5454.A0A163FLX2"/>
<gene>
    <name evidence="7" type="ORF">ST47_g4431</name>
</gene>
<keyword evidence="8" id="KW-1185">Reference proteome</keyword>
<dbReference type="InterPro" id="IPR018972">
    <property type="entry name" value="Sas10_C_dom"/>
</dbReference>
<evidence type="ECO:0000256" key="4">
    <source>
        <dbReference type="ARBA" id="ARBA00023242"/>
    </source>
</evidence>
<dbReference type="PANTHER" id="PTHR13237">
    <property type="entry name" value="SOMETHING ABOUT SILENCING PROTEIN 10-RELATED"/>
    <property type="match status" value="1"/>
</dbReference>
<proteinExistence type="inferred from homology"/>
<sequence>MAKKRKAGGRAYGESKAPKNDDSKLAINSWEDVADSEDEFLLNREKVMLDEGPAAKRMRKYQEEDKFLDNSDEEILGDNLSDSDDDDDEDDEDEDAASHAAESDDQAAEDEDEEMDEAWGTTRKDYYNADAIETEQDALDEEKEARRLQKKQLQSMSEAAFGFDEDEWLGQGEEEEEEGGARVTEILPQLQITDSMSEEERLKIMKTRYPEFEHISREYLRLQPLHDELAAAANAAERLLKSRATKSSKSTQTIPIAVTKYRACAAYLAAMAMYFAILGSTAKDDGSSVIALDPKELREHPVMESLLKTQRLWTKIESLPVADPMVETDADELSVIEEASTLSGAELEQTPKKKAQKQKKTKAERAAETARAEAKARRAEKLLQTEQDLGSLSALTDKAALKKASRKKKAPEGKINLLNPDDSDFGEETDLTAHELAEKARKKKSLRFYTSQIAQKANKRDAAGKDYGGDADVPHRERLKDRQARLQAEAEKRGQHKDAGPGVALGEGPDSSGDEAEPFRPEDNDFEDEEGYYDMVAARSNTKKQAKSDRAAAYAEAAKQGAQVIEEEIVGDDGRRQISYQIAKNKGLTPHRKKSVRNPRVKKKEKYKEKLKKEKSMRPVFDKAKAASGHANYGGELTGIKKGQIPETILPHPLNCPLLMHDAVIGSYIGLLIDKVLEEPRNIIAGGSHYKMGVVGVLVSLNTLTLPHHPSARPDAGDVTSKHGVSHDWSLRPEPPNALRPS</sequence>
<dbReference type="Proteomes" id="UP000076837">
    <property type="component" value="Unassembled WGS sequence"/>
</dbReference>
<feature type="region of interest" description="Disordered" evidence="5">
    <location>
        <begin position="404"/>
        <end position="430"/>
    </location>
</feature>
<dbReference type="GO" id="GO:0000462">
    <property type="term" value="P:maturation of SSU-rRNA from tricistronic rRNA transcript (SSU-rRNA, 5.8S rRNA, LSU-rRNA)"/>
    <property type="evidence" value="ECO:0007669"/>
    <property type="project" value="TreeGrafter"/>
</dbReference>
<feature type="compositionally biased region" description="Basic and acidic residues" evidence="5">
    <location>
        <begin position="60"/>
        <end position="69"/>
    </location>
</feature>
<feature type="region of interest" description="Disordered" evidence="5">
    <location>
        <begin position="347"/>
        <end position="375"/>
    </location>
</feature>
<feature type="compositionally biased region" description="Acidic residues" evidence="5">
    <location>
        <begin position="103"/>
        <end position="117"/>
    </location>
</feature>
<feature type="region of interest" description="Disordered" evidence="5">
    <location>
        <begin position="1"/>
        <end position="28"/>
    </location>
</feature>
<keyword evidence="3" id="KW-0597">Phosphoprotein</keyword>
<dbReference type="Pfam" id="PF04000">
    <property type="entry name" value="Sas10_Utp3"/>
    <property type="match status" value="1"/>
</dbReference>
<evidence type="ECO:0000256" key="5">
    <source>
        <dbReference type="SAM" id="MobiDB-lite"/>
    </source>
</evidence>
<feature type="region of interest" description="Disordered" evidence="5">
    <location>
        <begin position="709"/>
        <end position="742"/>
    </location>
</feature>
<evidence type="ECO:0000259" key="6">
    <source>
        <dbReference type="Pfam" id="PF09368"/>
    </source>
</evidence>
<dbReference type="AlphaFoldDB" id="A0A163FLX2"/>
<feature type="region of interest" description="Disordered" evidence="5">
    <location>
        <begin position="48"/>
        <end position="151"/>
    </location>
</feature>
<name>A0A163FLX2_DIDRA</name>
<dbReference type="Pfam" id="PF09368">
    <property type="entry name" value="Sas10"/>
    <property type="match status" value="1"/>
</dbReference>
<comment type="similarity">
    <text evidence="2">Belongs to the SAS10 family.</text>
</comment>
<evidence type="ECO:0000313" key="7">
    <source>
        <dbReference type="EMBL" id="KZM24439.1"/>
    </source>
</evidence>
<evidence type="ECO:0000256" key="3">
    <source>
        <dbReference type="ARBA" id="ARBA00022553"/>
    </source>
</evidence>
<feature type="compositionally biased region" description="Pro residues" evidence="5">
    <location>
        <begin position="733"/>
        <end position="742"/>
    </location>
</feature>
<feature type="compositionally biased region" description="Acidic residues" evidence="5">
    <location>
        <begin position="132"/>
        <end position="142"/>
    </location>
</feature>
<feature type="compositionally biased region" description="Acidic residues" evidence="5">
    <location>
        <begin position="421"/>
        <end position="430"/>
    </location>
</feature>
<reference evidence="7 8" key="1">
    <citation type="journal article" date="2016" name="Sci. Rep.">
        <title>Draft genome sequencing and secretome analysis of fungal phytopathogen Ascochyta rabiei provides insight into the necrotrophic effector repertoire.</title>
        <authorList>
            <person name="Verma S."/>
            <person name="Gazara R.K."/>
            <person name="Nizam S."/>
            <person name="Parween S."/>
            <person name="Chattopadhyay D."/>
            <person name="Verma P.K."/>
        </authorList>
    </citation>
    <scope>NUCLEOTIDE SEQUENCE [LARGE SCALE GENOMIC DNA]</scope>
    <source>
        <strain evidence="7 8">ArDII</strain>
    </source>
</reference>
<protein>
    <recommendedName>
        <fullName evidence="6">Sas10 C-terminal domain-containing protein</fullName>
    </recommendedName>
</protein>
<feature type="compositionally biased region" description="Basic and acidic residues" evidence="5">
    <location>
        <begin position="361"/>
        <end position="375"/>
    </location>
</feature>
<feature type="region of interest" description="Disordered" evidence="5">
    <location>
        <begin position="454"/>
        <end position="527"/>
    </location>
</feature>
<dbReference type="PANTHER" id="PTHR13237:SF8">
    <property type="entry name" value="SOMETHING ABOUT SILENCING PROTEIN 10"/>
    <property type="match status" value="1"/>
</dbReference>
<comment type="subcellular location">
    <subcellularLocation>
        <location evidence="1">Nucleus</location>
    </subcellularLocation>
</comment>
<accession>A0A163FLX2</accession>
<evidence type="ECO:0000256" key="1">
    <source>
        <dbReference type="ARBA" id="ARBA00004123"/>
    </source>
</evidence>
<feature type="compositionally biased region" description="Acidic residues" evidence="5">
    <location>
        <begin position="70"/>
        <end position="95"/>
    </location>
</feature>
<dbReference type="InterPro" id="IPR007146">
    <property type="entry name" value="Sas10/Utp3/C1D"/>
</dbReference>
<dbReference type="GO" id="GO:0032040">
    <property type="term" value="C:small-subunit processome"/>
    <property type="evidence" value="ECO:0007669"/>
    <property type="project" value="TreeGrafter"/>
</dbReference>
<keyword evidence="4" id="KW-0539">Nucleus</keyword>
<organism evidence="7 8">
    <name type="scientific">Didymella rabiei</name>
    <name type="common">Chickpea ascochyta blight fungus</name>
    <name type="synonym">Mycosphaerella rabiei</name>
    <dbReference type="NCBI Taxonomy" id="5454"/>
    <lineage>
        <taxon>Eukaryota</taxon>
        <taxon>Fungi</taxon>
        <taxon>Dikarya</taxon>
        <taxon>Ascomycota</taxon>
        <taxon>Pezizomycotina</taxon>
        <taxon>Dothideomycetes</taxon>
        <taxon>Pleosporomycetidae</taxon>
        <taxon>Pleosporales</taxon>
        <taxon>Pleosporineae</taxon>
        <taxon>Didymellaceae</taxon>
        <taxon>Ascochyta</taxon>
    </lineage>
</organism>
<comment type="caution">
    <text evidence="7">The sequence shown here is derived from an EMBL/GenBank/DDBJ whole genome shotgun (WGS) entry which is preliminary data.</text>
</comment>
<evidence type="ECO:0000313" key="8">
    <source>
        <dbReference type="Proteomes" id="UP000076837"/>
    </source>
</evidence>
<dbReference type="EMBL" id="JYNV01000158">
    <property type="protein sequence ID" value="KZM24439.1"/>
    <property type="molecule type" value="Genomic_DNA"/>
</dbReference>
<evidence type="ECO:0000256" key="2">
    <source>
        <dbReference type="ARBA" id="ARBA00010979"/>
    </source>
</evidence>
<feature type="domain" description="Sas10 C-terminal" evidence="6">
    <location>
        <begin position="573"/>
        <end position="643"/>
    </location>
</feature>